<reference evidence="1" key="1">
    <citation type="submission" date="2018-02" db="EMBL/GenBank/DDBJ databases">
        <title>Rhizophora mucronata_Transcriptome.</title>
        <authorList>
            <person name="Meera S.P."/>
            <person name="Sreeshan A."/>
            <person name="Augustine A."/>
        </authorList>
    </citation>
    <scope>NUCLEOTIDE SEQUENCE</scope>
    <source>
        <tissue evidence="1">Leaf</tissue>
    </source>
</reference>
<evidence type="ECO:0000313" key="1">
    <source>
        <dbReference type="EMBL" id="MBX39336.1"/>
    </source>
</evidence>
<proteinExistence type="predicted"/>
<dbReference type="EMBL" id="GGEC01058852">
    <property type="protein sequence ID" value="MBX39336.1"/>
    <property type="molecule type" value="Transcribed_RNA"/>
</dbReference>
<dbReference type="AlphaFoldDB" id="A0A2P2NA58"/>
<organism evidence="1">
    <name type="scientific">Rhizophora mucronata</name>
    <name type="common">Asiatic mangrove</name>
    <dbReference type="NCBI Taxonomy" id="61149"/>
    <lineage>
        <taxon>Eukaryota</taxon>
        <taxon>Viridiplantae</taxon>
        <taxon>Streptophyta</taxon>
        <taxon>Embryophyta</taxon>
        <taxon>Tracheophyta</taxon>
        <taxon>Spermatophyta</taxon>
        <taxon>Magnoliopsida</taxon>
        <taxon>eudicotyledons</taxon>
        <taxon>Gunneridae</taxon>
        <taxon>Pentapetalae</taxon>
        <taxon>rosids</taxon>
        <taxon>fabids</taxon>
        <taxon>Malpighiales</taxon>
        <taxon>Rhizophoraceae</taxon>
        <taxon>Rhizophora</taxon>
    </lineage>
</organism>
<accession>A0A2P2NA58</accession>
<sequence length="36" mass="4083">MSPFSIALKLKIIQCGYKYSITTGTHKNEKSSQNHK</sequence>
<protein>
    <submittedName>
        <fullName evidence="1">Uncharacterized protein</fullName>
    </submittedName>
</protein>
<name>A0A2P2NA58_RHIMU</name>